<dbReference type="Proteomes" id="UP000192247">
    <property type="component" value="Unassembled WGS sequence"/>
</dbReference>
<dbReference type="OrthoDB" id="6413711at2759"/>
<gene>
    <name evidence="2" type="ORF">BIW11_09966</name>
</gene>
<evidence type="ECO:0000313" key="3">
    <source>
        <dbReference type="Proteomes" id="UP000192247"/>
    </source>
</evidence>
<organism evidence="2 3">
    <name type="scientific">Tropilaelaps mercedesae</name>
    <dbReference type="NCBI Taxonomy" id="418985"/>
    <lineage>
        <taxon>Eukaryota</taxon>
        <taxon>Metazoa</taxon>
        <taxon>Ecdysozoa</taxon>
        <taxon>Arthropoda</taxon>
        <taxon>Chelicerata</taxon>
        <taxon>Arachnida</taxon>
        <taxon>Acari</taxon>
        <taxon>Parasitiformes</taxon>
        <taxon>Mesostigmata</taxon>
        <taxon>Gamasina</taxon>
        <taxon>Dermanyssoidea</taxon>
        <taxon>Laelapidae</taxon>
        <taxon>Tropilaelaps</taxon>
    </lineage>
</organism>
<sequence>MTRMIKTVANIICVAAVVSLGPASTTQPSNDFMDYLLRLISNEAEQYKLEAVRAADFNISVNSNWFTNRVFKAKFQNGFVRGLSRVSRKDNCQPTRWTHGNITLACELDLSRVIVTYVVAAKGHTLNPRTDWMDVYVKVETGTALFETQSLPNKPPHIKTFIIKPPLVLSVERVARKSRIDLNEGRSADFNRQVIREVKRVVQDAVMSTYLSILSRVMTKYSDVLILPPVV</sequence>
<reference evidence="2 3" key="1">
    <citation type="journal article" date="2017" name="Gigascience">
        <title>Draft genome of the honey bee ectoparasitic mite, Tropilaelaps mercedesae, is shaped by the parasitic life history.</title>
        <authorList>
            <person name="Dong X."/>
            <person name="Armstrong S.D."/>
            <person name="Xia D."/>
            <person name="Makepeace B.L."/>
            <person name="Darby A.C."/>
            <person name="Kadowaki T."/>
        </authorList>
    </citation>
    <scope>NUCLEOTIDE SEQUENCE [LARGE SCALE GENOMIC DNA]</scope>
    <source>
        <strain evidence="2">Wuxi-XJTLU</strain>
    </source>
</reference>
<evidence type="ECO:0008006" key="4">
    <source>
        <dbReference type="Google" id="ProtNLM"/>
    </source>
</evidence>
<proteinExistence type="predicted"/>
<accession>A0A1V9XHS1</accession>
<protein>
    <recommendedName>
        <fullName evidence="4">Secreted protein</fullName>
    </recommendedName>
</protein>
<evidence type="ECO:0000256" key="1">
    <source>
        <dbReference type="SAM" id="SignalP"/>
    </source>
</evidence>
<evidence type="ECO:0000313" key="2">
    <source>
        <dbReference type="EMBL" id="OQR73080.1"/>
    </source>
</evidence>
<keyword evidence="1" id="KW-0732">Signal</keyword>
<comment type="caution">
    <text evidence="2">The sequence shown here is derived from an EMBL/GenBank/DDBJ whole genome shotgun (WGS) entry which is preliminary data.</text>
</comment>
<keyword evidence="3" id="KW-1185">Reference proteome</keyword>
<name>A0A1V9XHS1_9ACAR</name>
<dbReference type="EMBL" id="MNPL01010508">
    <property type="protein sequence ID" value="OQR73080.1"/>
    <property type="molecule type" value="Genomic_DNA"/>
</dbReference>
<feature type="signal peptide" evidence="1">
    <location>
        <begin position="1"/>
        <end position="25"/>
    </location>
</feature>
<dbReference type="InParanoid" id="A0A1V9XHS1"/>
<dbReference type="AlphaFoldDB" id="A0A1V9XHS1"/>
<feature type="chain" id="PRO_5010737118" description="Secreted protein" evidence="1">
    <location>
        <begin position="26"/>
        <end position="231"/>
    </location>
</feature>